<feature type="coiled-coil region" evidence="7">
    <location>
        <begin position="50"/>
        <end position="84"/>
    </location>
</feature>
<comment type="caution">
    <text evidence="10">The sequence shown here is derived from an EMBL/GenBank/DDBJ whole genome shotgun (WGS) entry which is preliminary data.</text>
</comment>
<protein>
    <submittedName>
        <fullName evidence="10">Septal ring factor EnvC (AmiA/AmiB activator)</fullName>
    </submittedName>
</protein>
<feature type="domain" description="M23ase beta-sheet core" evidence="9">
    <location>
        <begin position="296"/>
        <end position="384"/>
    </location>
</feature>
<keyword evidence="4" id="KW-0378">Hydrolase</keyword>
<dbReference type="SUPFAM" id="SSF51261">
    <property type="entry name" value="Duplicated hybrid motif"/>
    <property type="match status" value="1"/>
</dbReference>
<dbReference type="CDD" id="cd12797">
    <property type="entry name" value="M23_peptidase"/>
    <property type="match status" value="1"/>
</dbReference>
<evidence type="ECO:0000313" key="10">
    <source>
        <dbReference type="EMBL" id="PTW48704.1"/>
    </source>
</evidence>
<dbReference type="InterPro" id="IPR011055">
    <property type="entry name" value="Dup_hybrid_motif"/>
</dbReference>
<proteinExistence type="predicted"/>
<dbReference type="GO" id="GO:0006508">
    <property type="term" value="P:proteolysis"/>
    <property type="evidence" value="ECO:0007669"/>
    <property type="project" value="UniProtKB-KW"/>
</dbReference>
<dbReference type="PANTHER" id="PTHR21666">
    <property type="entry name" value="PEPTIDASE-RELATED"/>
    <property type="match status" value="1"/>
</dbReference>
<feature type="chain" id="PRO_5015667940" evidence="8">
    <location>
        <begin position="22"/>
        <end position="392"/>
    </location>
</feature>
<dbReference type="RefSeq" id="WP_244186641.1">
    <property type="nucleotide sequence ID" value="NZ_QAYE01000001.1"/>
</dbReference>
<organism evidence="10 11">
    <name type="scientific">Sphingomonas faeni</name>
    <dbReference type="NCBI Taxonomy" id="185950"/>
    <lineage>
        <taxon>Bacteria</taxon>
        <taxon>Pseudomonadati</taxon>
        <taxon>Pseudomonadota</taxon>
        <taxon>Alphaproteobacteria</taxon>
        <taxon>Sphingomonadales</taxon>
        <taxon>Sphingomonadaceae</taxon>
        <taxon>Sphingomonas</taxon>
    </lineage>
</organism>
<evidence type="ECO:0000256" key="1">
    <source>
        <dbReference type="ARBA" id="ARBA00001947"/>
    </source>
</evidence>
<gene>
    <name evidence="10" type="ORF">C8J25_101202</name>
</gene>
<evidence type="ECO:0000256" key="8">
    <source>
        <dbReference type="SAM" id="SignalP"/>
    </source>
</evidence>
<accession>A0A2T5UB38</accession>
<keyword evidence="6" id="KW-0482">Metalloprotease</keyword>
<dbReference type="GeneID" id="91004304"/>
<dbReference type="Gene3D" id="2.70.70.10">
    <property type="entry name" value="Glucose Permease (Domain IIA)"/>
    <property type="match status" value="1"/>
</dbReference>
<evidence type="ECO:0000256" key="4">
    <source>
        <dbReference type="ARBA" id="ARBA00022801"/>
    </source>
</evidence>
<evidence type="ECO:0000256" key="2">
    <source>
        <dbReference type="ARBA" id="ARBA00022670"/>
    </source>
</evidence>
<dbReference type="GO" id="GO:0004222">
    <property type="term" value="F:metalloendopeptidase activity"/>
    <property type="evidence" value="ECO:0007669"/>
    <property type="project" value="TreeGrafter"/>
</dbReference>
<dbReference type="Pfam" id="PF01551">
    <property type="entry name" value="Peptidase_M23"/>
    <property type="match status" value="1"/>
</dbReference>
<dbReference type="InterPro" id="IPR050570">
    <property type="entry name" value="Cell_wall_metabolism_enzyme"/>
</dbReference>
<dbReference type="GO" id="GO:0046872">
    <property type="term" value="F:metal ion binding"/>
    <property type="evidence" value="ECO:0007669"/>
    <property type="project" value="UniProtKB-KW"/>
</dbReference>
<sequence length="392" mass="40767">MRMGRGLAVAALLAVAGGVTAQTNDTAEVASEQARLVAAKRDAAIAARRAAELAAAATQERNAADKARREEQALAARVTAAEANLATASARVTLVERLLSDQRAKLGRAQAPVARLLAALESLARRPTIVAVAQPGSVDDLVHVRALLGSALPVVRQRTEAIRIELAETRRLQASATLAAKALADGRARLESDRIALATLEARHRQRSQSLGRGALSESDRALALGERARDLVDGMVATTNAKATAASLIALAGPIPRPIAPGTPPPAPPSGVYRTPVAGKLVTGFEEVSDSGVRSRGLTFATAPRARVVAPAAGTVRYARRFRDYGTIVIIDHADGWTTLVTGLASTIAKPGNRVTMGTTIGTAPSEDPHITVELRRRGRSVDVAALIGSG</sequence>
<keyword evidence="3" id="KW-0479">Metal-binding</keyword>
<dbReference type="AlphaFoldDB" id="A0A2T5UB38"/>
<dbReference type="InterPro" id="IPR016047">
    <property type="entry name" value="M23ase_b-sheet_dom"/>
</dbReference>
<evidence type="ECO:0000256" key="5">
    <source>
        <dbReference type="ARBA" id="ARBA00022833"/>
    </source>
</evidence>
<evidence type="ECO:0000256" key="6">
    <source>
        <dbReference type="ARBA" id="ARBA00023049"/>
    </source>
</evidence>
<reference evidence="10 11" key="1">
    <citation type="submission" date="2018-04" db="EMBL/GenBank/DDBJ databases">
        <title>Genomic Encyclopedia of Type Strains, Phase III (KMG-III): the genomes of soil and plant-associated and newly described type strains.</title>
        <authorList>
            <person name="Whitman W."/>
        </authorList>
    </citation>
    <scope>NUCLEOTIDE SEQUENCE [LARGE SCALE GENOMIC DNA]</scope>
    <source>
        <strain evidence="10 11">MA-olki</strain>
    </source>
</reference>
<keyword evidence="8" id="KW-0732">Signal</keyword>
<evidence type="ECO:0000256" key="3">
    <source>
        <dbReference type="ARBA" id="ARBA00022723"/>
    </source>
</evidence>
<evidence type="ECO:0000313" key="11">
    <source>
        <dbReference type="Proteomes" id="UP000244013"/>
    </source>
</evidence>
<evidence type="ECO:0000259" key="9">
    <source>
        <dbReference type="Pfam" id="PF01551"/>
    </source>
</evidence>
<keyword evidence="7" id="KW-0175">Coiled coil</keyword>
<dbReference type="EMBL" id="QAYE01000001">
    <property type="protein sequence ID" value="PTW48704.1"/>
    <property type="molecule type" value="Genomic_DNA"/>
</dbReference>
<feature type="signal peptide" evidence="8">
    <location>
        <begin position="1"/>
        <end position="21"/>
    </location>
</feature>
<dbReference type="PANTHER" id="PTHR21666:SF288">
    <property type="entry name" value="CELL DIVISION PROTEIN YTFB"/>
    <property type="match status" value="1"/>
</dbReference>
<keyword evidence="5" id="KW-0862">Zinc</keyword>
<evidence type="ECO:0000256" key="7">
    <source>
        <dbReference type="SAM" id="Coils"/>
    </source>
</evidence>
<comment type="cofactor">
    <cofactor evidence="1">
        <name>Zn(2+)</name>
        <dbReference type="ChEBI" id="CHEBI:29105"/>
    </cofactor>
</comment>
<name>A0A2T5UB38_9SPHN</name>
<keyword evidence="2" id="KW-0645">Protease</keyword>
<dbReference type="Proteomes" id="UP000244013">
    <property type="component" value="Unassembled WGS sequence"/>
</dbReference>